<organism evidence="2 3">
    <name type="scientific">Williamsia herbipolensis</name>
    <dbReference type="NCBI Taxonomy" id="1603258"/>
    <lineage>
        <taxon>Bacteria</taxon>
        <taxon>Bacillati</taxon>
        <taxon>Actinomycetota</taxon>
        <taxon>Actinomycetes</taxon>
        <taxon>Mycobacteriales</taxon>
        <taxon>Nocardiaceae</taxon>
        <taxon>Williamsia</taxon>
    </lineage>
</organism>
<gene>
    <name evidence="2" type="ORF">OG579_13820</name>
</gene>
<dbReference type="Proteomes" id="UP001432128">
    <property type="component" value="Chromosome"/>
</dbReference>
<reference evidence="2 3" key="1">
    <citation type="submission" date="2022-10" db="EMBL/GenBank/DDBJ databases">
        <title>The complete genomes of actinobacterial strains from the NBC collection.</title>
        <authorList>
            <person name="Joergensen T.S."/>
            <person name="Alvarez Arevalo M."/>
            <person name="Sterndorff E.B."/>
            <person name="Faurdal D."/>
            <person name="Vuksanovic O."/>
            <person name="Mourched A.-S."/>
            <person name="Charusanti P."/>
            <person name="Shaw S."/>
            <person name="Blin K."/>
            <person name="Weber T."/>
        </authorList>
    </citation>
    <scope>NUCLEOTIDE SEQUENCE [LARGE SCALE GENOMIC DNA]</scope>
    <source>
        <strain evidence="2 3">NBC_00319</strain>
    </source>
</reference>
<dbReference type="RefSeq" id="WP_328856391.1">
    <property type="nucleotide sequence ID" value="NZ_CP108021.1"/>
</dbReference>
<accession>A0AAU4JYJ5</accession>
<protein>
    <submittedName>
        <fullName evidence="2">Uncharacterized protein</fullName>
    </submittedName>
</protein>
<dbReference type="KEGG" id="whr:OG579_13820"/>
<dbReference type="EMBL" id="CP108021">
    <property type="protein sequence ID" value="WUM18807.1"/>
    <property type="molecule type" value="Genomic_DNA"/>
</dbReference>
<name>A0AAU4JYJ5_9NOCA</name>
<sequence length="131" mass="13817">MAAAAILAPERALRAFRIPVVDSASSTTFRMFGIRNAVLAHQLFTIDDFENPRRLLLINSAVDIADAIAVLVATARKELSPVTAAIGLSVALGASSMGAVAAQRWPEAGGAPSNRATVSRREAVHPRTNEL</sequence>
<evidence type="ECO:0000313" key="2">
    <source>
        <dbReference type="EMBL" id="WUM18807.1"/>
    </source>
</evidence>
<feature type="region of interest" description="Disordered" evidence="1">
    <location>
        <begin position="106"/>
        <end position="131"/>
    </location>
</feature>
<evidence type="ECO:0000313" key="3">
    <source>
        <dbReference type="Proteomes" id="UP001432128"/>
    </source>
</evidence>
<dbReference type="AlphaFoldDB" id="A0AAU4JYJ5"/>
<evidence type="ECO:0000256" key="1">
    <source>
        <dbReference type="SAM" id="MobiDB-lite"/>
    </source>
</evidence>
<feature type="compositionally biased region" description="Basic and acidic residues" evidence="1">
    <location>
        <begin position="119"/>
        <end position="131"/>
    </location>
</feature>
<keyword evidence="3" id="KW-1185">Reference proteome</keyword>
<proteinExistence type="predicted"/>